<sequence length="206" mass="21451">MLTRIGRDDVDDGRGAGVRGTTKQHRQADRRRSGVVRATAVGVVALLALAGCARPPSSAAEVGDTTISNATVDSTVTGVAQALGAEPGEINRKAVFASLVQGAVVQEVVADQQEAGRDLTVTGPERTAVVQAQPQLQELLTVPEAAPLAEALIDFTVVQQRMGSEAFQEAFFAVPVEVNPRWGTWDPASQEGLTGTGSLSVESYTG</sequence>
<protein>
    <recommendedName>
        <fullName evidence="4">SurA N-terminal domain-containing protein</fullName>
    </recommendedName>
</protein>
<organism evidence="2 3">
    <name type="scientific">Auraticoccus monumenti</name>
    <dbReference type="NCBI Taxonomy" id="675864"/>
    <lineage>
        <taxon>Bacteria</taxon>
        <taxon>Bacillati</taxon>
        <taxon>Actinomycetota</taxon>
        <taxon>Actinomycetes</taxon>
        <taxon>Propionibacteriales</taxon>
        <taxon>Propionibacteriaceae</taxon>
        <taxon>Auraticoccus</taxon>
    </lineage>
</organism>
<keyword evidence="3" id="KW-1185">Reference proteome</keyword>
<feature type="region of interest" description="Disordered" evidence="1">
    <location>
        <begin position="1"/>
        <end position="33"/>
    </location>
</feature>
<evidence type="ECO:0000313" key="2">
    <source>
        <dbReference type="EMBL" id="SDD93566.1"/>
    </source>
</evidence>
<feature type="region of interest" description="Disordered" evidence="1">
    <location>
        <begin position="185"/>
        <end position="206"/>
    </location>
</feature>
<proteinExistence type="predicted"/>
<dbReference type="Proteomes" id="UP000198546">
    <property type="component" value="Chromosome i"/>
</dbReference>
<dbReference type="STRING" id="675864.SAMN04489747_2092"/>
<feature type="compositionally biased region" description="Polar residues" evidence="1">
    <location>
        <begin position="191"/>
        <end position="206"/>
    </location>
</feature>
<dbReference type="EMBL" id="LT629688">
    <property type="protein sequence ID" value="SDD93566.1"/>
    <property type="molecule type" value="Genomic_DNA"/>
</dbReference>
<evidence type="ECO:0008006" key="4">
    <source>
        <dbReference type="Google" id="ProtNLM"/>
    </source>
</evidence>
<evidence type="ECO:0000256" key="1">
    <source>
        <dbReference type="SAM" id="MobiDB-lite"/>
    </source>
</evidence>
<name>A0A1G6YVF3_9ACTN</name>
<evidence type="ECO:0000313" key="3">
    <source>
        <dbReference type="Proteomes" id="UP000198546"/>
    </source>
</evidence>
<reference evidence="2 3" key="1">
    <citation type="submission" date="2016-10" db="EMBL/GenBank/DDBJ databases">
        <authorList>
            <person name="de Groot N.N."/>
        </authorList>
    </citation>
    <scope>NUCLEOTIDE SEQUENCE [LARGE SCALE GENOMIC DNA]</scope>
    <source>
        <strain evidence="2 3">MON 2.2</strain>
    </source>
</reference>
<feature type="compositionally biased region" description="Basic and acidic residues" evidence="1">
    <location>
        <begin position="1"/>
        <end position="14"/>
    </location>
</feature>
<dbReference type="AlphaFoldDB" id="A0A1G6YVF3"/>
<accession>A0A1G6YVF3</accession>
<gene>
    <name evidence="2" type="ORF">SAMN04489747_2092</name>
</gene>